<feature type="region of interest" description="Disordered" evidence="2">
    <location>
        <begin position="289"/>
        <end position="327"/>
    </location>
</feature>
<feature type="domain" description="HIT-type" evidence="3">
    <location>
        <begin position="92"/>
        <end position="126"/>
    </location>
</feature>
<accession>A0A8J9TFL3</accession>
<dbReference type="Gene3D" id="3.30.60.190">
    <property type="match status" value="1"/>
</dbReference>
<feature type="compositionally biased region" description="Basic residues" evidence="2">
    <location>
        <begin position="47"/>
        <end position="64"/>
    </location>
</feature>
<feature type="compositionally biased region" description="Low complexity" evidence="2">
    <location>
        <begin position="299"/>
        <end position="317"/>
    </location>
</feature>
<keyword evidence="1" id="KW-0479">Metal-binding</keyword>
<keyword evidence="1" id="KW-0863">Zinc-finger</keyword>
<dbReference type="GO" id="GO:0008270">
    <property type="term" value="F:zinc ion binding"/>
    <property type="evidence" value="ECO:0007669"/>
    <property type="project" value="UniProtKB-UniRule"/>
</dbReference>
<evidence type="ECO:0000313" key="4">
    <source>
        <dbReference type="EMBL" id="CAG9294211.1"/>
    </source>
</evidence>
<protein>
    <recommendedName>
        <fullName evidence="3">HIT-type domain-containing protein</fullName>
    </recommendedName>
</protein>
<dbReference type="Proteomes" id="UP000836788">
    <property type="component" value="Chromosome 9"/>
</dbReference>
<dbReference type="EMBL" id="OU594950">
    <property type="protein sequence ID" value="CAG9294211.1"/>
    <property type="molecule type" value="Genomic_DNA"/>
</dbReference>
<feature type="compositionally biased region" description="Basic and acidic residues" evidence="2">
    <location>
        <begin position="71"/>
        <end position="83"/>
    </location>
</feature>
<gene>
    <name evidence="4" type="ORF">PTTT1_LOCUS53942</name>
</gene>
<evidence type="ECO:0000259" key="3">
    <source>
        <dbReference type="PROSITE" id="PS51083"/>
    </source>
</evidence>
<keyword evidence="1" id="KW-0862">Zinc</keyword>
<evidence type="ECO:0000256" key="1">
    <source>
        <dbReference type="PROSITE-ProRule" id="PRU00453"/>
    </source>
</evidence>
<dbReference type="SUPFAM" id="SSF144232">
    <property type="entry name" value="HIT/MYND zinc finger-like"/>
    <property type="match status" value="1"/>
</dbReference>
<dbReference type="PROSITE" id="PS51083">
    <property type="entry name" value="ZF_HIT"/>
    <property type="match status" value="1"/>
</dbReference>
<evidence type="ECO:0000256" key="2">
    <source>
        <dbReference type="SAM" id="MobiDB-lite"/>
    </source>
</evidence>
<reference evidence="4" key="1">
    <citation type="submission" date="2022-02" db="EMBL/GenBank/DDBJ databases">
        <authorList>
            <person name="Giguere J D."/>
        </authorList>
    </citation>
    <scope>NUCLEOTIDE SEQUENCE</scope>
    <source>
        <strain evidence="4">CCAP 1055/1</strain>
    </source>
</reference>
<feature type="compositionally biased region" description="Acidic residues" evidence="2">
    <location>
        <begin position="318"/>
        <end position="327"/>
    </location>
</feature>
<feature type="region of interest" description="Disordered" evidence="2">
    <location>
        <begin position="25"/>
        <end position="90"/>
    </location>
</feature>
<sequence>MAIAITMEQIPKVVPVIKVIRVENATSRKHPRPDENGEPFSTENKQRYPHRTQQRHNARSRRRGASNNKSNQKDRGENKRKPLDSSIDAPSCSVCRQVDHPKYKCPKCRATYCSILCCRRHKDGLCEATKATIIETPDSKTLATTGVTSKYLTNDNVPMPLLSATASSASQRRKDEDALDEGWKIDSTMTHAMQSSLWLRQELQDSGLRALITRIVNSSNTLDRDLHTAQERALQQARDDHPMFQRFIDKLLVLSGVLERQREDSETTLETWLQQNNDGQHPLVLKALPRRIRHETTSSEKSSTVDDSSDGTTSESSDTSDGDESVA</sequence>
<proteinExistence type="predicted"/>
<dbReference type="CDD" id="cd23024">
    <property type="entry name" value="zf-HIT_ZNHIT2-3"/>
    <property type="match status" value="1"/>
</dbReference>
<dbReference type="InterPro" id="IPR007529">
    <property type="entry name" value="Znf_HIT"/>
</dbReference>
<name>A0A8J9TFL3_PHATR</name>
<dbReference type="AlphaFoldDB" id="A0A8J9TFL3"/>
<organism evidence="4">
    <name type="scientific">Phaeodactylum tricornutum</name>
    <name type="common">Diatom</name>
    <dbReference type="NCBI Taxonomy" id="2850"/>
    <lineage>
        <taxon>Eukaryota</taxon>
        <taxon>Sar</taxon>
        <taxon>Stramenopiles</taxon>
        <taxon>Ochrophyta</taxon>
        <taxon>Bacillariophyta</taxon>
        <taxon>Bacillariophyceae</taxon>
        <taxon>Bacillariophycidae</taxon>
        <taxon>Naviculales</taxon>
        <taxon>Phaeodactylaceae</taxon>
        <taxon>Phaeodactylum</taxon>
    </lineage>
</organism>